<sequence length="172" mass="19954">KFSLRSASSKFCIKTSPKRVQFGCVTIINNIKDIAKKSRMFQEFCDGMVETINEGPFQQPQPCLWVAVSQKKTYETIAGKTLQVLTAFHSAYSSKRWFLDLLTIKSQRLGEMMLSECVLQREDTQDVRRYIYMTPEMYNTLLDKVSPHISSTDTNMRDSISGRNPCRWPRNY</sequence>
<name>A0A8J5K396_HOMAM</name>
<reference evidence="2" key="1">
    <citation type="journal article" date="2021" name="Sci. Adv.">
        <title>The American lobster genome reveals insights on longevity, neural, and immune adaptations.</title>
        <authorList>
            <person name="Polinski J.M."/>
            <person name="Zimin A.V."/>
            <person name="Clark K.F."/>
            <person name="Kohn A.B."/>
            <person name="Sadowski N."/>
            <person name="Timp W."/>
            <person name="Ptitsyn A."/>
            <person name="Khanna P."/>
            <person name="Romanova D.Y."/>
            <person name="Williams P."/>
            <person name="Greenwood S.J."/>
            <person name="Moroz L.L."/>
            <person name="Walt D.R."/>
            <person name="Bodnar A.G."/>
        </authorList>
    </citation>
    <scope>NUCLEOTIDE SEQUENCE</scope>
    <source>
        <strain evidence="2">GMGI-L3</strain>
    </source>
</reference>
<organism evidence="2 3">
    <name type="scientific">Homarus americanus</name>
    <name type="common">American lobster</name>
    <dbReference type="NCBI Taxonomy" id="6706"/>
    <lineage>
        <taxon>Eukaryota</taxon>
        <taxon>Metazoa</taxon>
        <taxon>Ecdysozoa</taxon>
        <taxon>Arthropoda</taxon>
        <taxon>Crustacea</taxon>
        <taxon>Multicrustacea</taxon>
        <taxon>Malacostraca</taxon>
        <taxon>Eumalacostraca</taxon>
        <taxon>Eucarida</taxon>
        <taxon>Decapoda</taxon>
        <taxon>Pleocyemata</taxon>
        <taxon>Astacidea</taxon>
        <taxon>Nephropoidea</taxon>
        <taxon>Nephropidae</taxon>
        <taxon>Homarus</taxon>
    </lineage>
</organism>
<feature type="region of interest" description="Disordered" evidence="1">
    <location>
        <begin position="151"/>
        <end position="172"/>
    </location>
</feature>
<keyword evidence="3" id="KW-1185">Reference proteome</keyword>
<accession>A0A8J5K396</accession>
<feature type="compositionally biased region" description="Polar residues" evidence="1">
    <location>
        <begin position="151"/>
        <end position="162"/>
    </location>
</feature>
<dbReference type="EMBL" id="JAHLQT010018550">
    <property type="protein sequence ID" value="KAG7169065.1"/>
    <property type="molecule type" value="Genomic_DNA"/>
</dbReference>
<gene>
    <name evidence="2" type="ORF">Hamer_G024994</name>
</gene>
<comment type="caution">
    <text evidence="2">The sequence shown here is derived from an EMBL/GenBank/DDBJ whole genome shotgun (WGS) entry which is preliminary data.</text>
</comment>
<dbReference type="Proteomes" id="UP000747542">
    <property type="component" value="Unassembled WGS sequence"/>
</dbReference>
<evidence type="ECO:0000256" key="1">
    <source>
        <dbReference type="SAM" id="MobiDB-lite"/>
    </source>
</evidence>
<evidence type="ECO:0000313" key="2">
    <source>
        <dbReference type="EMBL" id="KAG7169065.1"/>
    </source>
</evidence>
<dbReference type="AlphaFoldDB" id="A0A8J5K396"/>
<protein>
    <submittedName>
        <fullName evidence="2">Uncharacterized protein</fullName>
    </submittedName>
</protein>
<evidence type="ECO:0000313" key="3">
    <source>
        <dbReference type="Proteomes" id="UP000747542"/>
    </source>
</evidence>
<proteinExistence type="predicted"/>
<feature type="non-terminal residue" evidence="2">
    <location>
        <position position="1"/>
    </location>
</feature>